<dbReference type="InterPro" id="IPR011750">
    <property type="entry name" value="Gmx_para_CXXCG"/>
</dbReference>
<sequence length="240" mass="26129">MGRFFCIGEDTEAAAGYGGSFNAEHRWFLPGVKDCPGCRASWSDLGCSYPSVDLSSLAEHRSFEENRSEPFKEFVRLRDLVRPLLPPDSPLPPGTQLGPLTGKALGKFPSFSWFIASLVVNHGDLESLQEHGLTGLVGHPTALTARQKPVTDLVELEVLSRGSLHPACFPRNIPAPCSTCGRLALRRPDKPILDAASLPTDLDLFRLTNFSALLIVTERFKDAVEALGLDGLTFLDVASR</sequence>
<keyword evidence="3" id="KW-1185">Reference proteome</keyword>
<reference evidence="1 4" key="2">
    <citation type="submission" date="2019-07" db="EMBL/GenBank/DDBJ databases">
        <title>Whole genome shotgun sequence of Myxococcus fulvus NBRC 100333.</title>
        <authorList>
            <person name="Hosoyama A."/>
            <person name="Uohara A."/>
            <person name="Ohji S."/>
            <person name="Ichikawa N."/>
        </authorList>
    </citation>
    <scope>NUCLEOTIDE SEQUENCE [LARGE SCALE GENOMIC DNA]</scope>
    <source>
        <strain evidence="1 4">NBRC 100333</strain>
    </source>
</reference>
<dbReference type="EMBL" id="FOIB01000012">
    <property type="protein sequence ID" value="SEU37765.1"/>
    <property type="molecule type" value="Genomic_DNA"/>
</dbReference>
<evidence type="ECO:0000313" key="1">
    <source>
        <dbReference type="EMBL" id="GEN10723.1"/>
    </source>
</evidence>
<dbReference type="STRING" id="1334629.MFUL124B02_40465"/>
<evidence type="ECO:0000313" key="2">
    <source>
        <dbReference type="EMBL" id="SEU37765.1"/>
    </source>
</evidence>
<dbReference type="Proteomes" id="UP000321514">
    <property type="component" value="Unassembled WGS sequence"/>
</dbReference>
<dbReference type="NCBIfam" id="TIGR02264">
    <property type="entry name" value="gmx_para_CXXCG"/>
    <property type="match status" value="1"/>
</dbReference>
<name>A0A511TAV6_MYXFU</name>
<proteinExistence type="predicted"/>
<evidence type="ECO:0000313" key="4">
    <source>
        <dbReference type="Proteomes" id="UP000321514"/>
    </source>
</evidence>
<evidence type="ECO:0000313" key="3">
    <source>
        <dbReference type="Proteomes" id="UP000183760"/>
    </source>
</evidence>
<organism evidence="1 4">
    <name type="scientific">Myxococcus fulvus</name>
    <dbReference type="NCBI Taxonomy" id="33"/>
    <lineage>
        <taxon>Bacteria</taxon>
        <taxon>Pseudomonadati</taxon>
        <taxon>Myxococcota</taxon>
        <taxon>Myxococcia</taxon>
        <taxon>Myxococcales</taxon>
        <taxon>Cystobacterineae</taxon>
        <taxon>Myxococcaceae</taxon>
        <taxon>Myxococcus</taxon>
    </lineage>
</organism>
<dbReference type="AlphaFoldDB" id="A0A511TAV6"/>
<dbReference type="Pfam" id="PF09535">
    <property type="entry name" value="Gmx_para_CXXCG"/>
    <property type="match status" value="1"/>
</dbReference>
<protein>
    <submittedName>
        <fullName evidence="2">Myxococcus xanthus double-CXXCG motif paralogous family</fullName>
    </submittedName>
</protein>
<dbReference type="EMBL" id="BJXR01000040">
    <property type="protein sequence ID" value="GEN10723.1"/>
    <property type="molecule type" value="Genomic_DNA"/>
</dbReference>
<dbReference type="Proteomes" id="UP000183760">
    <property type="component" value="Unassembled WGS sequence"/>
</dbReference>
<dbReference type="RefSeq" id="WP_074958238.1">
    <property type="nucleotide sequence ID" value="NZ_BJXR01000040.1"/>
</dbReference>
<gene>
    <name evidence="1" type="ORF">MFU01_57600</name>
    <name evidence="2" type="ORF">SAMN05443572_112229</name>
</gene>
<accession>A0A511TAV6</accession>
<reference evidence="2 3" key="1">
    <citation type="submission" date="2016-10" db="EMBL/GenBank/DDBJ databases">
        <authorList>
            <person name="Varghese N."/>
            <person name="Submissions S."/>
        </authorList>
    </citation>
    <scope>NUCLEOTIDE SEQUENCE [LARGE SCALE GENOMIC DNA]</scope>
    <source>
        <strain evidence="2 3">DSM 16525</strain>
    </source>
</reference>
<comment type="caution">
    <text evidence="1">The sequence shown here is derived from an EMBL/GenBank/DDBJ whole genome shotgun (WGS) entry which is preliminary data.</text>
</comment>
<dbReference type="OrthoDB" id="5513099at2"/>